<accession>A0A0V9NGA2</accession>
<evidence type="ECO:0000313" key="3">
    <source>
        <dbReference type="EMBL" id="HAJ0998346.1"/>
    </source>
</evidence>
<name>A0A0V9NGA2_ECOLX</name>
<gene>
    <name evidence="4" type="primary">daaF</name>
    <name evidence="3" type="ORF">HL601_22575</name>
    <name evidence="4" type="ORF">HLZ39_06585</name>
    <name evidence="5" type="ORF">IH772_04900</name>
    <name evidence="6" type="ORF">V9Z47_23930</name>
</gene>
<dbReference type="Proteomes" id="UP000842519">
    <property type="component" value="Unassembled WGS sequence"/>
</dbReference>
<dbReference type="Proteomes" id="UP000640866">
    <property type="component" value="Unassembled WGS sequence"/>
</dbReference>
<evidence type="ECO:0000256" key="2">
    <source>
        <dbReference type="ARBA" id="ARBA00023163"/>
    </source>
</evidence>
<dbReference type="EMBL" id="CP146670">
    <property type="protein sequence ID" value="WWX71060.1"/>
    <property type="molecule type" value="Genomic_DNA"/>
</dbReference>
<dbReference type="SMR" id="A0A0V9NGA2"/>
<dbReference type="AlphaFoldDB" id="A0A0V9NGA2"/>
<dbReference type="SUPFAM" id="SSF46785">
    <property type="entry name" value="Winged helix' DNA-binding domain"/>
    <property type="match status" value="1"/>
</dbReference>
<sequence>MKINKLTLNERKNDILSYFGEINAPCRTSEVAEHLGVSAYQARHYLQCLEKEGKIKRSPVRRGASTLWEISSIPP</sequence>
<dbReference type="RefSeq" id="WP_000700580.1">
    <property type="nucleotide sequence ID" value="NZ_AP018784.2"/>
</dbReference>
<dbReference type="Gene3D" id="1.10.10.10">
    <property type="entry name" value="Winged helix-like DNA-binding domain superfamily/Winged helix DNA-binding domain"/>
    <property type="match status" value="1"/>
</dbReference>
<dbReference type="InterPro" id="IPR036390">
    <property type="entry name" value="WH_DNA-bd_sf"/>
</dbReference>
<reference evidence="3 7" key="1">
    <citation type="journal article" date="2018" name="Genome Biol.">
        <title>SKESA: strategic k-mer extension for scrupulous assemblies.</title>
        <authorList>
            <person name="Souvorov A."/>
            <person name="Agarwala R."/>
            <person name="Lipman D.J."/>
        </authorList>
    </citation>
    <scope>NUCLEOTIDE SEQUENCE [LARGE SCALE GENOMIC DNA]</scope>
    <source>
        <strain evidence="3">EC00605</strain>
        <strain evidence="7">ecoli[ST-405]</strain>
        <strain evidence="4">Ecoli[ST-405]</strain>
    </source>
</reference>
<evidence type="ECO:0000313" key="7">
    <source>
        <dbReference type="Proteomes" id="UP000842519"/>
    </source>
</evidence>
<dbReference type="EMBL" id="JACZOI010000009">
    <property type="protein sequence ID" value="MBE0976646.1"/>
    <property type="molecule type" value="Genomic_DNA"/>
</dbReference>
<dbReference type="InterPro" id="IPR006793">
    <property type="entry name" value="FaeA"/>
</dbReference>
<organism evidence="3">
    <name type="scientific">Escherichia coli</name>
    <dbReference type="NCBI Taxonomy" id="562"/>
    <lineage>
        <taxon>Bacteria</taxon>
        <taxon>Pseudomonadati</taxon>
        <taxon>Pseudomonadota</taxon>
        <taxon>Gammaproteobacteria</taxon>
        <taxon>Enterobacterales</taxon>
        <taxon>Enterobacteriaceae</taxon>
        <taxon>Escherichia</taxon>
    </lineage>
</organism>
<evidence type="ECO:0000313" key="6">
    <source>
        <dbReference type="EMBL" id="WWX71060.1"/>
    </source>
</evidence>
<dbReference type="Proteomes" id="UP001383096">
    <property type="component" value="Chromosome"/>
</dbReference>
<dbReference type="Pfam" id="PF04703">
    <property type="entry name" value="FaeA"/>
    <property type="match status" value="1"/>
</dbReference>
<proteinExistence type="predicted"/>
<evidence type="ECO:0000256" key="1">
    <source>
        <dbReference type="ARBA" id="ARBA00023015"/>
    </source>
</evidence>
<evidence type="ECO:0000313" key="5">
    <source>
        <dbReference type="EMBL" id="MBE0976646.1"/>
    </source>
</evidence>
<dbReference type="InterPro" id="IPR036388">
    <property type="entry name" value="WH-like_DNA-bd_sf"/>
</dbReference>
<dbReference type="EMBL" id="DABGKQ010000005">
    <property type="protein sequence ID" value="HAJ5804161.1"/>
    <property type="molecule type" value="Genomic_DNA"/>
</dbReference>
<keyword evidence="1" id="KW-0805">Transcription regulation</keyword>
<dbReference type="GO" id="GO:0006355">
    <property type="term" value="P:regulation of DNA-templated transcription"/>
    <property type="evidence" value="ECO:0007669"/>
    <property type="project" value="InterPro"/>
</dbReference>
<reference evidence="5" key="3">
    <citation type="submission" date="2020-09" db="EMBL/GenBank/DDBJ databases">
        <title>Emerging polyconal dissemination of OXA-244-producing E. coli in France.</title>
        <authorList>
            <person name="Emeraud C."/>
            <person name="Girlich D."/>
            <person name="Bonnin R.A."/>
            <person name="Jousset A.B."/>
            <person name="Naas T."/>
            <person name="Dortet L."/>
        </authorList>
    </citation>
    <scope>NUCLEOTIDE SEQUENCE</scope>
    <source>
        <strain evidence="5">225E3</strain>
    </source>
</reference>
<keyword evidence="2" id="KW-0804">Transcription</keyword>
<dbReference type="EMBL" id="DABGZR010000041">
    <property type="protein sequence ID" value="HAJ0998346.1"/>
    <property type="molecule type" value="Genomic_DNA"/>
</dbReference>
<reference evidence="6" key="4">
    <citation type="submission" date="2024-03" db="EMBL/GenBank/DDBJ databases">
        <title>Epithelial relay of microbial signals coordinates intestinal macrophage supported barrier repair.</title>
        <authorList>
            <person name="Tsai M.T."/>
        </authorList>
    </citation>
    <scope>NUCLEOTIDE SEQUENCE</scope>
    <source>
        <strain evidence="6">MS 21-1</strain>
    </source>
</reference>
<evidence type="ECO:0000313" key="4">
    <source>
        <dbReference type="EMBL" id="HAJ5804161.1"/>
    </source>
</evidence>
<protein>
    <submittedName>
        <fullName evidence="3">F1845 fimbrial adhesin operon regulatory protein DaaF</fullName>
    </submittedName>
    <submittedName>
        <fullName evidence="4">F1845 fimbrial adhesin operon transcriptional regulator DaaF</fullName>
    </submittedName>
</protein>
<reference evidence="3" key="2">
    <citation type="submission" date="2019-09" db="EMBL/GenBank/DDBJ databases">
        <authorList>
            <consortium name="NCBI Pathogen Detection Project"/>
        </authorList>
    </citation>
    <scope>NUCLEOTIDE SEQUENCE</scope>
    <source>
        <strain evidence="3">EC00605</strain>
        <strain evidence="4">Ecoli[ST-405]</strain>
    </source>
</reference>